<feature type="coiled-coil region" evidence="1">
    <location>
        <begin position="158"/>
        <end position="195"/>
    </location>
</feature>
<proteinExistence type="predicted"/>
<comment type="caution">
    <text evidence="3">The sequence shown here is derived from an EMBL/GenBank/DDBJ whole genome shotgun (WGS) entry which is preliminary data.</text>
</comment>
<sequence length="1063" mass="120083">MKSDAATEQPSQAFRTGPLSETVYISTQYDLTTDQHVIRWKEIRRIFERAKYLKDGAHIVPFMTGDDLDELKPLRISYHPGAVLQVVNENFSHTSSTSSESCPQSSVATIPAPEAWSSSLSSNTAVDMQPSFQVYHQLYASYLQAITSNQLIQATEIKEAIDKQFDVLKEEMDKAKSLQEQVLQMQQGIKDSRQQQLLNLPSNIPIIIQKRIRAIFTYTYELHECPTPPYFIVLPTKIRQRDTLCMHSEYQFWLYFLCGCDSHTMSENANVQHQFHVAKNEGYELHKPTEFFQKYGSYVLTLMYMVKYGIMTADPAVPTVVSPKILEGLNTTQEQLDYLKENIEALVDDTIDFLQDWNDINSNDTDPAGDSTQLDKSVVLKGEDLSQLKSYFQIKFDDRTSEFGNLYRYATPQGHVKWVCIDHYRERYPESVTQRLLETVEENRGYVKENMGKIVSQSRPTDPKAFYNAIANADGIHVLDITLPKGMTKEDFEEFAAAVTKANILDLTVNGFFFEIDEEFVKSERHYDPIVQLMFNGRLQSMRIFCFSDLPYHISSDSIAMVSSLRVLDLSSSFYADTESGQSLLESLIKHCQFLCELRLVLQNLESLEKIVPNVLRTLQKLQLLSICYRVFSTTIIVSESMIQTISTSFPRATERRDLTFDPQDIPPLIEMLRQSPKLSEIKVACLPEESHSVIRTIVSMRQAVLSGGGATSLRTLSLSSLKNSLMVASADIIVGFADSQTDSGFSLSFSMDHCVSTYSPPYQSYINVFHDYGSSMTAFCLVNRLARFDDNTARLLDQSTIKGSSLKILKLNVDSLSQEGLECVGRIIERSHGLEQLTIYSVDSGILYSNRDKLKPFLVKHGKRLTGLYLEEAFHMCAPRLAGALPTKSAFPNLTDLNLVLGKISCSSAPHEVVQWVVAMASASPSQSRPKSILPPKRAKKSKRSAKKSPETWLPLTRLSMKGAALCKEDWKVVIEAIDFSAIQELELKNCNFSLEQFELLVKRISNTNAVVSLRVLDLTFTSLSNSWNSARFQTSLNAFRTRVSSSKIVGLYLQQQGDPPQ</sequence>
<dbReference type="EMBL" id="JAAAHW010006444">
    <property type="protein sequence ID" value="KAF9960752.1"/>
    <property type="molecule type" value="Genomic_DNA"/>
</dbReference>
<feature type="region of interest" description="Disordered" evidence="2">
    <location>
        <begin position="927"/>
        <end position="951"/>
    </location>
</feature>
<keyword evidence="1" id="KW-0175">Coiled coil</keyword>
<evidence type="ECO:0000313" key="3">
    <source>
        <dbReference type="EMBL" id="KAF9960752.1"/>
    </source>
</evidence>
<protein>
    <recommendedName>
        <fullName evidence="5">RNI-like protein</fullName>
    </recommendedName>
</protein>
<dbReference type="Gene3D" id="3.80.10.10">
    <property type="entry name" value="Ribonuclease Inhibitor"/>
    <property type="match status" value="2"/>
</dbReference>
<name>A0A9P6J3R9_9FUNG</name>
<dbReference type="OrthoDB" id="2395959at2759"/>
<keyword evidence="4" id="KW-1185">Reference proteome</keyword>
<dbReference type="AlphaFoldDB" id="A0A9P6J3R9"/>
<feature type="compositionally biased region" description="Basic residues" evidence="2">
    <location>
        <begin position="938"/>
        <end position="948"/>
    </location>
</feature>
<gene>
    <name evidence="3" type="ORF">BGZ65_011773</name>
</gene>
<evidence type="ECO:0000256" key="2">
    <source>
        <dbReference type="SAM" id="MobiDB-lite"/>
    </source>
</evidence>
<evidence type="ECO:0008006" key="5">
    <source>
        <dbReference type="Google" id="ProtNLM"/>
    </source>
</evidence>
<dbReference type="PANTHER" id="PTHR47679:SF1">
    <property type="entry name" value="PROTEIN TORNADO 1"/>
    <property type="match status" value="1"/>
</dbReference>
<dbReference type="SUPFAM" id="SSF52047">
    <property type="entry name" value="RNI-like"/>
    <property type="match status" value="1"/>
</dbReference>
<evidence type="ECO:0000256" key="1">
    <source>
        <dbReference type="SAM" id="Coils"/>
    </source>
</evidence>
<organism evidence="3 4">
    <name type="scientific">Modicella reniformis</name>
    <dbReference type="NCBI Taxonomy" id="1440133"/>
    <lineage>
        <taxon>Eukaryota</taxon>
        <taxon>Fungi</taxon>
        <taxon>Fungi incertae sedis</taxon>
        <taxon>Mucoromycota</taxon>
        <taxon>Mortierellomycotina</taxon>
        <taxon>Mortierellomycetes</taxon>
        <taxon>Mortierellales</taxon>
        <taxon>Mortierellaceae</taxon>
        <taxon>Modicella</taxon>
    </lineage>
</organism>
<dbReference type="PANTHER" id="PTHR47679">
    <property type="entry name" value="PROTEIN TORNADO 1"/>
    <property type="match status" value="1"/>
</dbReference>
<evidence type="ECO:0000313" key="4">
    <source>
        <dbReference type="Proteomes" id="UP000749646"/>
    </source>
</evidence>
<reference evidence="3" key="1">
    <citation type="journal article" date="2020" name="Fungal Divers.">
        <title>Resolving the Mortierellaceae phylogeny through synthesis of multi-gene phylogenetics and phylogenomics.</title>
        <authorList>
            <person name="Vandepol N."/>
            <person name="Liber J."/>
            <person name="Desiro A."/>
            <person name="Na H."/>
            <person name="Kennedy M."/>
            <person name="Barry K."/>
            <person name="Grigoriev I.V."/>
            <person name="Miller A.N."/>
            <person name="O'Donnell K."/>
            <person name="Stajich J.E."/>
            <person name="Bonito G."/>
        </authorList>
    </citation>
    <scope>NUCLEOTIDE SEQUENCE</scope>
    <source>
        <strain evidence="3">MES-2147</strain>
    </source>
</reference>
<accession>A0A9P6J3R9</accession>
<dbReference type="Proteomes" id="UP000749646">
    <property type="component" value="Unassembled WGS sequence"/>
</dbReference>
<dbReference type="InterPro" id="IPR032675">
    <property type="entry name" value="LRR_dom_sf"/>
</dbReference>